<sequence>MLRKLLAILLACCLLLAAQGTAMAQGGAGATARGTGGAVASVDARATQVGIDVLKAGGNAVDAAVAVMAALGF</sequence>
<dbReference type="EMBL" id="PGTM01000960">
    <property type="protein sequence ID" value="PJF33402.1"/>
    <property type="molecule type" value="Genomic_DNA"/>
</dbReference>
<comment type="caution">
    <text evidence="2">The sequence shown here is derived from an EMBL/GenBank/DDBJ whole genome shotgun (WGS) entry which is preliminary data.</text>
</comment>
<accession>A0A2M8P778</accession>
<keyword evidence="1" id="KW-0732">Signal</keyword>
<dbReference type="SUPFAM" id="SSF56235">
    <property type="entry name" value="N-terminal nucleophile aminohydrolases (Ntn hydrolases)"/>
    <property type="match status" value="1"/>
</dbReference>
<feature type="non-terminal residue" evidence="2">
    <location>
        <position position="73"/>
    </location>
</feature>
<organism evidence="2 3">
    <name type="scientific">Candidatus Thermofonsia Clade 1 bacterium</name>
    <dbReference type="NCBI Taxonomy" id="2364210"/>
    <lineage>
        <taxon>Bacteria</taxon>
        <taxon>Bacillati</taxon>
        <taxon>Chloroflexota</taxon>
        <taxon>Candidatus Thermofontia</taxon>
        <taxon>Candidatus Thermofonsia Clade 1</taxon>
    </lineage>
</organism>
<proteinExistence type="predicted"/>
<dbReference type="InterPro" id="IPR029055">
    <property type="entry name" value="Ntn_hydrolases_N"/>
</dbReference>
<feature type="signal peptide" evidence="1">
    <location>
        <begin position="1"/>
        <end position="24"/>
    </location>
</feature>
<evidence type="ECO:0000256" key="1">
    <source>
        <dbReference type="SAM" id="SignalP"/>
    </source>
</evidence>
<dbReference type="Proteomes" id="UP000229681">
    <property type="component" value="Unassembled WGS sequence"/>
</dbReference>
<evidence type="ECO:0000313" key="2">
    <source>
        <dbReference type="EMBL" id="PJF33402.1"/>
    </source>
</evidence>
<dbReference type="AlphaFoldDB" id="A0A2M8P778"/>
<feature type="chain" id="PRO_5014935233" evidence="1">
    <location>
        <begin position="25"/>
        <end position="73"/>
    </location>
</feature>
<protein>
    <submittedName>
        <fullName evidence="2">Gamma-glutamyltransferase</fullName>
    </submittedName>
</protein>
<keyword evidence="2" id="KW-0808">Transferase</keyword>
<dbReference type="GO" id="GO:0016740">
    <property type="term" value="F:transferase activity"/>
    <property type="evidence" value="ECO:0007669"/>
    <property type="project" value="UniProtKB-KW"/>
</dbReference>
<gene>
    <name evidence="2" type="ORF">CUN49_18645</name>
</gene>
<name>A0A2M8P778_9CHLR</name>
<reference evidence="2 3" key="1">
    <citation type="submission" date="2017-11" db="EMBL/GenBank/DDBJ databases">
        <title>Evolution of Phototrophy in the Chloroflexi Phylum Driven by Horizontal Gene Transfer.</title>
        <authorList>
            <person name="Ward L.M."/>
            <person name="Hemp J."/>
            <person name="Shih P.M."/>
            <person name="Mcglynn S.E."/>
            <person name="Fischer W."/>
        </authorList>
    </citation>
    <scope>NUCLEOTIDE SEQUENCE [LARGE SCALE GENOMIC DNA]</scope>
    <source>
        <strain evidence="2">JP3_13</strain>
    </source>
</reference>
<evidence type="ECO:0000313" key="3">
    <source>
        <dbReference type="Proteomes" id="UP000229681"/>
    </source>
</evidence>